<dbReference type="SMART" id="SM00530">
    <property type="entry name" value="HTH_XRE"/>
    <property type="match status" value="1"/>
</dbReference>
<dbReference type="Pfam" id="PF13560">
    <property type="entry name" value="HTH_31"/>
    <property type="match status" value="1"/>
</dbReference>
<evidence type="ECO:0000313" key="3">
    <source>
        <dbReference type="Proteomes" id="UP001595867"/>
    </source>
</evidence>
<gene>
    <name evidence="2" type="ORF">ACFO0C_28545</name>
</gene>
<organism evidence="2 3">
    <name type="scientific">Actinoplanes subglobosus</name>
    <dbReference type="NCBI Taxonomy" id="1547892"/>
    <lineage>
        <taxon>Bacteria</taxon>
        <taxon>Bacillati</taxon>
        <taxon>Actinomycetota</taxon>
        <taxon>Actinomycetes</taxon>
        <taxon>Micromonosporales</taxon>
        <taxon>Micromonosporaceae</taxon>
        <taxon>Actinoplanes</taxon>
    </lineage>
</organism>
<keyword evidence="3" id="KW-1185">Reference proteome</keyword>
<dbReference type="PROSITE" id="PS50943">
    <property type="entry name" value="HTH_CROC1"/>
    <property type="match status" value="1"/>
</dbReference>
<dbReference type="InterPro" id="IPR001387">
    <property type="entry name" value="Cro/C1-type_HTH"/>
</dbReference>
<comment type="caution">
    <text evidence="2">The sequence shown here is derived from an EMBL/GenBank/DDBJ whole genome shotgun (WGS) entry which is preliminary data.</text>
</comment>
<dbReference type="InterPro" id="IPR010982">
    <property type="entry name" value="Lambda_DNA-bd_dom_sf"/>
</dbReference>
<proteinExistence type="predicted"/>
<dbReference type="InterPro" id="IPR043917">
    <property type="entry name" value="DUF5753"/>
</dbReference>
<evidence type="ECO:0000259" key="1">
    <source>
        <dbReference type="PROSITE" id="PS50943"/>
    </source>
</evidence>
<reference evidence="3" key="1">
    <citation type="journal article" date="2019" name="Int. J. Syst. Evol. Microbiol.">
        <title>The Global Catalogue of Microorganisms (GCM) 10K type strain sequencing project: providing services to taxonomists for standard genome sequencing and annotation.</title>
        <authorList>
            <consortium name="The Broad Institute Genomics Platform"/>
            <consortium name="The Broad Institute Genome Sequencing Center for Infectious Disease"/>
            <person name="Wu L."/>
            <person name="Ma J."/>
        </authorList>
    </citation>
    <scope>NUCLEOTIDE SEQUENCE [LARGE SCALE GENOMIC DNA]</scope>
    <source>
        <strain evidence="3">TBRC 5832</strain>
    </source>
</reference>
<name>A0ABV8IY72_9ACTN</name>
<dbReference type="SUPFAM" id="SSF47413">
    <property type="entry name" value="lambda repressor-like DNA-binding domains"/>
    <property type="match status" value="1"/>
</dbReference>
<sequence>MEVAIIPGHPGPLVRRRQLGAALRRHRIDAGLSLAQVADELLLSPSKISRIETAQRSISARDVRDLMNLYRVTDPEARGELMKLVEESRETAWWARYNLGPGYERLIGLEGAAATICDYQLGTIPGLLQTPEYAAAVAGAWTDDPEIVRSAVEVRMARQENLSEHTMLKVVVDESAIRRSVGDRRIMRDQIRKLIDLNQRATLEFQVVPFSVGAHQGLITGFIVLQFSDSVSAHPTARVSDIVYHEGVVGEGVYIEQFTEVQEYLQVFLGLQQVALGAQETTALLEGVLRDI</sequence>
<dbReference type="EMBL" id="JBHSBL010000019">
    <property type="protein sequence ID" value="MFC4068899.1"/>
    <property type="molecule type" value="Genomic_DNA"/>
</dbReference>
<protein>
    <submittedName>
        <fullName evidence="2">Helix-turn-helix domain-containing protein</fullName>
    </submittedName>
</protein>
<dbReference type="RefSeq" id="WP_378069781.1">
    <property type="nucleotide sequence ID" value="NZ_JBHSBL010000019.1"/>
</dbReference>
<dbReference type="Proteomes" id="UP001595867">
    <property type="component" value="Unassembled WGS sequence"/>
</dbReference>
<accession>A0ABV8IY72</accession>
<dbReference type="CDD" id="cd00093">
    <property type="entry name" value="HTH_XRE"/>
    <property type="match status" value="1"/>
</dbReference>
<feature type="domain" description="HTH cro/C1-type" evidence="1">
    <location>
        <begin position="23"/>
        <end position="77"/>
    </location>
</feature>
<dbReference type="Gene3D" id="1.10.260.40">
    <property type="entry name" value="lambda repressor-like DNA-binding domains"/>
    <property type="match status" value="1"/>
</dbReference>
<dbReference type="Pfam" id="PF19054">
    <property type="entry name" value="DUF5753"/>
    <property type="match status" value="1"/>
</dbReference>
<evidence type="ECO:0000313" key="2">
    <source>
        <dbReference type="EMBL" id="MFC4068899.1"/>
    </source>
</evidence>